<dbReference type="SUPFAM" id="SSF55174">
    <property type="entry name" value="Alpha-L RNA-binding motif"/>
    <property type="match status" value="1"/>
</dbReference>
<dbReference type="GO" id="GO:0003723">
    <property type="term" value="F:RNA binding"/>
    <property type="evidence" value="ECO:0007669"/>
    <property type="project" value="UniProtKB-KW"/>
</dbReference>
<accession>A0A2U3D5Q9</accession>
<dbReference type="FunFam" id="3.10.290.10:FF:000003">
    <property type="entry name" value="Pseudouridine synthase"/>
    <property type="match status" value="1"/>
</dbReference>
<evidence type="ECO:0000256" key="4">
    <source>
        <dbReference type="RuleBase" id="RU003887"/>
    </source>
</evidence>
<evidence type="ECO:0000313" key="6">
    <source>
        <dbReference type="EMBL" id="PWI56609.1"/>
    </source>
</evidence>
<comment type="caution">
    <text evidence="6">The sequence shown here is derived from an EMBL/GenBank/DDBJ whole genome shotgun (WGS) entry which is preliminary data.</text>
</comment>
<evidence type="ECO:0000259" key="5">
    <source>
        <dbReference type="SMART" id="SM00363"/>
    </source>
</evidence>
<dbReference type="RefSeq" id="WP_109431601.1">
    <property type="nucleotide sequence ID" value="NZ_MPDK01000033.1"/>
</dbReference>
<reference evidence="6 7" key="1">
    <citation type="submission" date="2016-11" db="EMBL/GenBank/DDBJ databases">
        <title>Comparative genomics of Acidibacillus ferroxidans species.</title>
        <authorList>
            <person name="Oliveira G."/>
            <person name="Nunes G."/>
            <person name="Oliveira R."/>
            <person name="Araujo F."/>
            <person name="Salim A."/>
            <person name="Scholte L."/>
            <person name="Morais D."/>
            <person name="Nancucheo I."/>
            <person name="Johnson D.B."/>
            <person name="Grail B."/>
            <person name="Bittencourt J."/>
            <person name="Valadares R."/>
        </authorList>
    </citation>
    <scope>NUCLEOTIDE SEQUENCE [LARGE SCALE GENOMIC DNA]</scope>
    <source>
        <strain evidence="6 7">Y002</strain>
    </source>
</reference>
<dbReference type="Gene3D" id="3.10.290.10">
    <property type="entry name" value="RNA-binding S4 domain"/>
    <property type="match status" value="1"/>
</dbReference>
<dbReference type="PROSITE" id="PS50889">
    <property type="entry name" value="S4"/>
    <property type="match status" value="1"/>
</dbReference>
<evidence type="ECO:0000313" key="7">
    <source>
        <dbReference type="Proteomes" id="UP000245380"/>
    </source>
</evidence>
<dbReference type="AlphaFoldDB" id="A0A2U3D5Q9"/>
<dbReference type="CDD" id="cd02870">
    <property type="entry name" value="PseudoU_synth_RsuA_like"/>
    <property type="match status" value="1"/>
</dbReference>
<dbReference type="InterPro" id="IPR042092">
    <property type="entry name" value="PsdUridine_s_RsuA/RluB/E/F_cat"/>
</dbReference>
<dbReference type="EC" id="5.4.99.-" evidence="4"/>
<dbReference type="OrthoDB" id="9807213at2"/>
<dbReference type="InterPro" id="IPR020094">
    <property type="entry name" value="TruA/RsuA/RluB/E/F_N"/>
</dbReference>
<organism evidence="6 7">
    <name type="scientific">Sulfoacidibacillus thermotolerans</name>
    <name type="common">Acidibacillus sulfuroxidans</name>
    <dbReference type="NCBI Taxonomy" id="1765684"/>
    <lineage>
        <taxon>Bacteria</taxon>
        <taxon>Bacillati</taxon>
        <taxon>Bacillota</taxon>
        <taxon>Bacilli</taxon>
        <taxon>Bacillales</taxon>
        <taxon>Alicyclobacillaceae</taxon>
        <taxon>Sulfoacidibacillus</taxon>
    </lineage>
</organism>
<dbReference type="PANTHER" id="PTHR47683:SF2">
    <property type="entry name" value="RNA-BINDING S4 DOMAIN-CONTAINING PROTEIN"/>
    <property type="match status" value="1"/>
</dbReference>
<dbReference type="GO" id="GO:0120159">
    <property type="term" value="F:rRNA pseudouridine synthase activity"/>
    <property type="evidence" value="ECO:0007669"/>
    <property type="project" value="UniProtKB-ARBA"/>
</dbReference>
<evidence type="ECO:0000256" key="1">
    <source>
        <dbReference type="ARBA" id="ARBA00008348"/>
    </source>
</evidence>
<keyword evidence="3" id="KW-0694">RNA-binding</keyword>
<comment type="similarity">
    <text evidence="1 4">Belongs to the pseudouridine synthase RsuA family.</text>
</comment>
<dbReference type="InterPro" id="IPR000748">
    <property type="entry name" value="PsdUridine_synth_RsuA/RluB/E/F"/>
</dbReference>
<dbReference type="Proteomes" id="UP000245380">
    <property type="component" value="Unassembled WGS sequence"/>
</dbReference>
<dbReference type="InterPro" id="IPR006145">
    <property type="entry name" value="PsdUridine_synth_RsuA/RluA"/>
</dbReference>
<evidence type="ECO:0000256" key="2">
    <source>
        <dbReference type="ARBA" id="ARBA00023235"/>
    </source>
</evidence>
<dbReference type="Pfam" id="PF00849">
    <property type="entry name" value="PseudoU_synth_2"/>
    <property type="match status" value="1"/>
</dbReference>
<dbReference type="SMART" id="SM00363">
    <property type="entry name" value="S4"/>
    <property type="match status" value="1"/>
</dbReference>
<dbReference type="EMBL" id="MPDK01000033">
    <property type="protein sequence ID" value="PWI56609.1"/>
    <property type="molecule type" value="Genomic_DNA"/>
</dbReference>
<protein>
    <recommendedName>
        <fullName evidence="4">Pseudouridine synthase</fullName>
        <ecNumber evidence="4">5.4.99.-</ecNumber>
    </recommendedName>
</protein>
<dbReference type="PANTHER" id="PTHR47683">
    <property type="entry name" value="PSEUDOURIDINE SYNTHASE FAMILY PROTEIN-RELATED"/>
    <property type="match status" value="1"/>
</dbReference>
<dbReference type="NCBIfam" id="TIGR00093">
    <property type="entry name" value="pseudouridine synthase"/>
    <property type="match status" value="1"/>
</dbReference>
<dbReference type="InterPro" id="IPR020103">
    <property type="entry name" value="PsdUridine_synth_cat_dom_sf"/>
</dbReference>
<feature type="domain" description="RNA-binding S4" evidence="5">
    <location>
        <begin position="12"/>
        <end position="73"/>
    </location>
</feature>
<sequence>MGVIKSSDKEGERLQKVIANAGITSRRNAEHLIEQGRVKVNGRIIDVLGLKVYPTDQIEVDGKPLSIGMKNNVYILLYKPIRTVTTVHDPQGRKTVLDCIEGVSERLFPVGRLDYQTSGALLLTNDGELANRLMHPRYGVVKTYEAIVEGEVSIQAKQQLERGIKIDGKNTAPAKVNLKGTDGQTTKLAISLHEGRNRQVRKMLEAVGHPCLKLTRTHYGMLHLQGLRPGEWRFLTPREISQLQRQVGLDQTDFRSPARR</sequence>
<dbReference type="Gene3D" id="3.30.70.580">
    <property type="entry name" value="Pseudouridine synthase I, catalytic domain, N-terminal subdomain"/>
    <property type="match status" value="1"/>
</dbReference>
<dbReference type="Gene3D" id="3.30.70.1560">
    <property type="entry name" value="Alpha-L RNA-binding motif"/>
    <property type="match status" value="1"/>
</dbReference>
<dbReference type="InterPro" id="IPR050343">
    <property type="entry name" value="RsuA_PseudoU_synthase"/>
</dbReference>
<keyword evidence="2 4" id="KW-0413">Isomerase</keyword>
<dbReference type="CDD" id="cd00165">
    <property type="entry name" value="S4"/>
    <property type="match status" value="1"/>
</dbReference>
<dbReference type="InterPro" id="IPR002942">
    <property type="entry name" value="S4_RNA-bd"/>
</dbReference>
<dbReference type="SUPFAM" id="SSF55120">
    <property type="entry name" value="Pseudouridine synthase"/>
    <property type="match status" value="1"/>
</dbReference>
<gene>
    <name evidence="6" type="ORF">BM613_12790</name>
</gene>
<keyword evidence="7" id="KW-1185">Reference proteome</keyword>
<dbReference type="GO" id="GO:0000455">
    <property type="term" value="P:enzyme-directed rRNA pseudouridine synthesis"/>
    <property type="evidence" value="ECO:0007669"/>
    <property type="project" value="UniProtKB-ARBA"/>
</dbReference>
<evidence type="ECO:0000256" key="3">
    <source>
        <dbReference type="PROSITE-ProRule" id="PRU00182"/>
    </source>
</evidence>
<dbReference type="PROSITE" id="PS01149">
    <property type="entry name" value="PSI_RSU"/>
    <property type="match status" value="1"/>
</dbReference>
<name>A0A2U3D5Q9_SULT2</name>
<dbReference type="Pfam" id="PF01479">
    <property type="entry name" value="S4"/>
    <property type="match status" value="1"/>
</dbReference>
<dbReference type="InterPro" id="IPR036986">
    <property type="entry name" value="S4_RNA-bd_sf"/>
</dbReference>
<dbReference type="InterPro" id="IPR018496">
    <property type="entry name" value="PsdUridine_synth_RsuA/RluB_CS"/>
</dbReference>
<proteinExistence type="inferred from homology"/>